<keyword evidence="4 10" id="KW-0812">Transmembrane</keyword>
<evidence type="ECO:0000256" key="6">
    <source>
        <dbReference type="ARBA" id="ARBA00022989"/>
    </source>
</evidence>
<dbReference type="EMBL" id="BAABWN010000009">
    <property type="protein sequence ID" value="GAA6168947.1"/>
    <property type="molecule type" value="Genomic_DNA"/>
</dbReference>
<dbReference type="InterPro" id="IPR024791">
    <property type="entry name" value="Cyt_c/ubiquinol_Oxase_su3"/>
</dbReference>
<feature type="transmembrane region" description="Helical" evidence="10">
    <location>
        <begin position="237"/>
        <end position="265"/>
    </location>
</feature>
<keyword evidence="5" id="KW-1278">Translocase</keyword>
<evidence type="ECO:0000313" key="13">
    <source>
        <dbReference type="Proteomes" id="UP001465153"/>
    </source>
</evidence>
<dbReference type="PROSITE" id="PS50253">
    <property type="entry name" value="COX3"/>
    <property type="match status" value="1"/>
</dbReference>
<dbReference type="InterPro" id="IPR013833">
    <property type="entry name" value="Cyt_c_oxidase_su3_a-hlx"/>
</dbReference>
<evidence type="ECO:0000256" key="10">
    <source>
        <dbReference type="SAM" id="Phobius"/>
    </source>
</evidence>
<evidence type="ECO:0000256" key="4">
    <source>
        <dbReference type="ARBA" id="ARBA00022692"/>
    </source>
</evidence>
<comment type="caution">
    <text evidence="12">The sequence shown here is derived from an EMBL/GenBank/DDBJ whole genome shotgun (WGS) entry which is preliminary data.</text>
</comment>
<comment type="similarity">
    <text evidence="2">Belongs to the cytochrome c oxidase subunit 3 family.</text>
</comment>
<evidence type="ECO:0000259" key="11">
    <source>
        <dbReference type="PROSITE" id="PS50253"/>
    </source>
</evidence>
<evidence type="ECO:0000256" key="2">
    <source>
        <dbReference type="ARBA" id="ARBA00010581"/>
    </source>
</evidence>
<dbReference type="PANTHER" id="PTHR11403">
    <property type="entry name" value="CYTOCHROME C OXIDASE SUBUNIT III"/>
    <property type="match status" value="1"/>
</dbReference>
<feature type="transmembrane region" description="Helical" evidence="10">
    <location>
        <begin position="79"/>
        <end position="104"/>
    </location>
</feature>
<gene>
    <name evidence="12" type="ORF">NBRC116591_27580</name>
</gene>
<evidence type="ECO:0000256" key="5">
    <source>
        <dbReference type="ARBA" id="ARBA00022967"/>
    </source>
</evidence>
<dbReference type="EC" id="7.1.1.9" evidence="3"/>
<evidence type="ECO:0000256" key="9">
    <source>
        <dbReference type="ARBA" id="ARBA00031625"/>
    </source>
</evidence>
<dbReference type="InterPro" id="IPR035973">
    <property type="entry name" value="Cyt_c_oxidase_su3-like_sf"/>
</dbReference>
<keyword evidence="13" id="KW-1185">Reference proteome</keyword>
<protein>
    <recommendedName>
        <fullName evidence="3">cytochrome-c oxidase</fullName>
        <ecNumber evidence="3">7.1.1.9</ecNumber>
    </recommendedName>
    <alternativeName>
        <fullName evidence="8">Cytochrome aa3 subunit 3</fullName>
    </alternativeName>
    <alternativeName>
        <fullName evidence="9">Cytochrome c oxidase polypeptide III</fullName>
    </alternativeName>
</protein>
<feature type="domain" description="Heme-copper oxidase subunit III family profile" evidence="11">
    <location>
        <begin position="3"/>
        <end position="306"/>
    </location>
</feature>
<evidence type="ECO:0000256" key="8">
    <source>
        <dbReference type="ARBA" id="ARBA00031400"/>
    </source>
</evidence>
<accession>A0ABQ0ABK6</accession>
<feature type="transmembrane region" description="Helical" evidence="10">
    <location>
        <begin position="286"/>
        <end position="305"/>
    </location>
</feature>
<evidence type="ECO:0000256" key="7">
    <source>
        <dbReference type="ARBA" id="ARBA00023136"/>
    </source>
</evidence>
<name>A0ABQ0ABK6_9GAMM</name>
<proteinExistence type="inferred from homology"/>
<feature type="transmembrane region" description="Helical" evidence="10">
    <location>
        <begin position="200"/>
        <end position="217"/>
    </location>
</feature>
<evidence type="ECO:0000313" key="12">
    <source>
        <dbReference type="EMBL" id="GAA6168947.1"/>
    </source>
</evidence>
<evidence type="ECO:0000256" key="1">
    <source>
        <dbReference type="ARBA" id="ARBA00004141"/>
    </source>
</evidence>
<dbReference type="Gene3D" id="1.10.287.70">
    <property type="match status" value="1"/>
</dbReference>
<dbReference type="SUPFAM" id="SSF81452">
    <property type="entry name" value="Cytochrome c oxidase subunit III-like"/>
    <property type="match status" value="1"/>
</dbReference>
<dbReference type="PANTHER" id="PTHR11403:SF7">
    <property type="entry name" value="CYTOCHROME C OXIDASE SUBUNIT 3"/>
    <property type="match status" value="1"/>
</dbReference>
<organism evidence="12 13">
    <name type="scientific">Sessilibacter corallicola</name>
    <dbReference type="NCBI Taxonomy" id="2904075"/>
    <lineage>
        <taxon>Bacteria</taxon>
        <taxon>Pseudomonadati</taxon>
        <taxon>Pseudomonadota</taxon>
        <taxon>Gammaproteobacteria</taxon>
        <taxon>Cellvibrionales</taxon>
        <taxon>Cellvibrionaceae</taxon>
        <taxon>Sessilibacter</taxon>
    </lineage>
</organism>
<sequence>MSSQSQYYVPEQSKLPIFASLGLATTVWGLASWLNGSEYGTIILFVGFLIFALVLWCWFHAVIGENIAGLANDQLQRSYVWGMGWFIFSEVMFFAAFFGALFYVRTFALPWLSGDGTHDSFTNTILWPGFEHQWPLLTTPDAAANGDNALKLGPEQSMSLSAAPSIWSWLPFWNTAVLLTSSVTVHIAHTALKNSNRKSFHLWLGITVCLGIIFLILQAEEYIEAYHHMGLTLSSGIYGATFFMLTGFHGAHVALGTFMLLVMFLRAVLKNHFKSDDCFGFEAASWYWHFVDVVWLCLFIFVYVLG</sequence>
<reference evidence="12 13" key="1">
    <citation type="submission" date="2024-04" db="EMBL/GenBank/DDBJ databases">
        <title>Draft genome sequence of Sessilibacter corallicola NBRC 116591.</title>
        <authorList>
            <person name="Miyakawa T."/>
            <person name="Kusuya Y."/>
            <person name="Miura T."/>
        </authorList>
    </citation>
    <scope>NUCLEOTIDE SEQUENCE [LARGE SCALE GENOMIC DNA]</scope>
    <source>
        <strain evidence="12 13">KU-00831-HH</strain>
    </source>
</reference>
<evidence type="ECO:0000256" key="3">
    <source>
        <dbReference type="ARBA" id="ARBA00012949"/>
    </source>
</evidence>
<dbReference type="Proteomes" id="UP001465153">
    <property type="component" value="Unassembled WGS sequence"/>
</dbReference>
<dbReference type="Pfam" id="PF00510">
    <property type="entry name" value="COX3"/>
    <property type="match status" value="2"/>
</dbReference>
<feature type="transmembrane region" description="Helical" evidence="10">
    <location>
        <begin position="15"/>
        <end position="33"/>
    </location>
</feature>
<dbReference type="CDD" id="cd01665">
    <property type="entry name" value="Cyt_c_Oxidase_III"/>
    <property type="match status" value="1"/>
</dbReference>
<dbReference type="InterPro" id="IPR000298">
    <property type="entry name" value="Cyt_c_oxidase-like_su3"/>
</dbReference>
<dbReference type="Gene3D" id="1.20.120.80">
    <property type="entry name" value="Cytochrome c oxidase, subunit III, four-helix bundle"/>
    <property type="match status" value="1"/>
</dbReference>
<keyword evidence="6 10" id="KW-1133">Transmembrane helix</keyword>
<keyword evidence="7 10" id="KW-0472">Membrane</keyword>
<comment type="subcellular location">
    <subcellularLocation>
        <location evidence="1">Membrane</location>
        <topology evidence="1">Multi-pass membrane protein</topology>
    </subcellularLocation>
</comment>
<dbReference type="RefSeq" id="WP_353303626.1">
    <property type="nucleotide sequence ID" value="NZ_BAABWN010000009.1"/>
</dbReference>
<feature type="transmembrane region" description="Helical" evidence="10">
    <location>
        <begin position="39"/>
        <end position="59"/>
    </location>
</feature>
<dbReference type="InterPro" id="IPR033945">
    <property type="entry name" value="Cyt_c_oxase_su3_dom"/>
</dbReference>